<proteinExistence type="predicted"/>
<evidence type="ECO:0000256" key="5">
    <source>
        <dbReference type="SAM" id="Coils"/>
    </source>
</evidence>
<name>A0ABR1KCA8_9PEZI</name>
<keyword evidence="2 4" id="KW-0694">RNA-binding</keyword>
<dbReference type="CDD" id="cd12307">
    <property type="entry name" value="RRM_NIFK_like"/>
    <property type="match status" value="1"/>
</dbReference>
<evidence type="ECO:0000259" key="7">
    <source>
        <dbReference type="PROSITE" id="PS50102"/>
    </source>
</evidence>
<gene>
    <name evidence="8" type="ORF">IWZ03DRAFT_385528</name>
</gene>
<feature type="coiled-coil region" evidence="5">
    <location>
        <begin position="296"/>
        <end position="323"/>
    </location>
</feature>
<evidence type="ECO:0000256" key="4">
    <source>
        <dbReference type="PROSITE-ProRule" id="PRU00176"/>
    </source>
</evidence>
<feature type="region of interest" description="Disordered" evidence="6">
    <location>
        <begin position="1"/>
        <end position="180"/>
    </location>
</feature>
<evidence type="ECO:0000256" key="1">
    <source>
        <dbReference type="ARBA" id="ARBA00004604"/>
    </source>
</evidence>
<reference evidence="8 9" key="1">
    <citation type="submission" date="2024-04" db="EMBL/GenBank/DDBJ databases">
        <title>Phyllosticta paracitricarpa is synonymous to the EU quarantine fungus P. citricarpa based on phylogenomic analyses.</title>
        <authorList>
            <consortium name="Lawrence Berkeley National Laboratory"/>
            <person name="Van Ingen-Buijs V.A."/>
            <person name="Van Westerhoven A.C."/>
            <person name="Haridas S."/>
            <person name="Skiadas P."/>
            <person name="Martin F."/>
            <person name="Groenewald J.Z."/>
            <person name="Crous P.W."/>
            <person name="Seidl M.F."/>
        </authorList>
    </citation>
    <scope>NUCLEOTIDE SEQUENCE [LARGE SCALE GENOMIC DNA]</scope>
    <source>
        <strain evidence="8 9">CBS 123371</strain>
    </source>
</reference>
<dbReference type="PROSITE" id="PS50102">
    <property type="entry name" value="RRM"/>
    <property type="match status" value="1"/>
</dbReference>
<dbReference type="InterPro" id="IPR000504">
    <property type="entry name" value="RRM_dom"/>
</dbReference>
<dbReference type="Pfam" id="PF00076">
    <property type="entry name" value="RRM_1"/>
    <property type="match status" value="1"/>
</dbReference>
<dbReference type="InterPro" id="IPR012677">
    <property type="entry name" value="Nucleotide-bd_a/b_plait_sf"/>
</dbReference>
<evidence type="ECO:0000313" key="9">
    <source>
        <dbReference type="Proteomes" id="UP001363622"/>
    </source>
</evidence>
<evidence type="ECO:0000256" key="3">
    <source>
        <dbReference type="ARBA" id="ARBA00023242"/>
    </source>
</evidence>
<comment type="caution">
    <text evidence="8">The sequence shown here is derived from an EMBL/GenBank/DDBJ whole genome shotgun (WGS) entry which is preliminary data.</text>
</comment>
<feature type="compositionally biased region" description="Basic and acidic residues" evidence="6">
    <location>
        <begin position="390"/>
        <end position="438"/>
    </location>
</feature>
<dbReference type="InterPro" id="IPR035979">
    <property type="entry name" value="RBD_domain_sf"/>
</dbReference>
<evidence type="ECO:0000313" key="8">
    <source>
        <dbReference type="EMBL" id="KAK7512099.1"/>
    </source>
</evidence>
<dbReference type="PANTHER" id="PTHR46754">
    <property type="entry name" value="MKI67 FHA DOMAIN-INTERACTING NUCLEOLAR PHOSPHOPROTEIN"/>
    <property type="match status" value="1"/>
</dbReference>
<evidence type="ECO:0000256" key="6">
    <source>
        <dbReference type="SAM" id="MobiDB-lite"/>
    </source>
</evidence>
<feature type="compositionally biased region" description="Low complexity" evidence="6">
    <location>
        <begin position="27"/>
        <end position="59"/>
    </location>
</feature>
<feature type="compositionally biased region" description="Basic and acidic residues" evidence="6">
    <location>
        <begin position="346"/>
        <end position="371"/>
    </location>
</feature>
<dbReference type="SUPFAM" id="SSF54928">
    <property type="entry name" value="RNA-binding domain, RBD"/>
    <property type="match status" value="1"/>
</dbReference>
<dbReference type="SMART" id="SM00360">
    <property type="entry name" value="RRM"/>
    <property type="match status" value="1"/>
</dbReference>
<dbReference type="Proteomes" id="UP001363622">
    <property type="component" value="Unassembled WGS sequence"/>
</dbReference>
<keyword evidence="5" id="KW-0175">Coiled coil</keyword>
<dbReference type="EMBL" id="JBBPHU010000011">
    <property type="protein sequence ID" value="KAK7512099.1"/>
    <property type="molecule type" value="Genomic_DNA"/>
</dbReference>
<organism evidence="8 9">
    <name type="scientific">Phyllosticta citriasiana</name>
    <dbReference type="NCBI Taxonomy" id="595635"/>
    <lineage>
        <taxon>Eukaryota</taxon>
        <taxon>Fungi</taxon>
        <taxon>Dikarya</taxon>
        <taxon>Ascomycota</taxon>
        <taxon>Pezizomycotina</taxon>
        <taxon>Dothideomycetes</taxon>
        <taxon>Dothideomycetes incertae sedis</taxon>
        <taxon>Botryosphaeriales</taxon>
        <taxon>Phyllostictaceae</taxon>
        <taxon>Phyllosticta</taxon>
    </lineage>
</organism>
<comment type="subcellular location">
    <subcellularLocation>
        <location evidence="1">Nucleus</location>
        <location evidence="1">Nucleolus</location>
    </subcellularLocation>
</comment>
<feature type="compositionally biased region" description="Acidic residues" evidence="6">
    <location>
        <begin position="141"/>
        <end position="153"/>
    </location>
</feature>
<feature type="region of interest" description="Disordered" evidence="6">
    <location>
        <begin position="341"/>
        <end position="445"/>
    </location>
</feature>
<dbReference type="Gene3D" id="3.30.70.330">
    <property type="match status" value="1"/>
</dbReference>
<evidence type="ECO:0000256" key="2">
    <source>
        <dbReference type="ARBA" id="ARBA00022884"/>
    </source>
</evidence>
<feature type="domain" description="RRM" evidence="7">
    <location>
        <begin position="184"/>
        <end position="262"/>
    </location>
</feature>
<feature type="compositionally biased region" description="Basic and acidic residues" evidence="6">
    <location>
        <begin position="75"/>
        <end position="87"/>
    </location>
</feature>
<protein>
    <recommendedName>
        <fullName evidence="7">RRM domain-containing protein</fullName>
    </recommendedName>
</protein>
<accession>A0ABR1KCA8</accession>
<sequence length="445" mass="49551">MAPEKTNKKRKSGASIPSPSTKKIQKTEAPIAEETAAAKPQNTKAAAPKAKAETTASTKATRKRASDFFEAEEPAAEKAKAKSEKASKKSSKKRKSEPEPEPEPEAEDSAAAEEQEQESAQESENEKEDDQTAALLKGFESSDDEEDGEDEGFDADKVPTIPNEKKLRKKLSKAKGEEGKEGPGVVYVGRIPHGFYEHQMRAYFSQFGDITRLRLSRNKKTGRSKHYAFIEFAHASVARITAETMDKYLMFGHILQVRYIPADQVHPDLFKGANRRFKPAPRNKMEGRHLRLGMEREGWENRIKKEEQRRKEKEEKLKAMGYDFEAPAVKGVEAVEKKGALPAAEEAPKAITEKPHQETEVVKKVKPEHSKGVVTEKTTRRSKRISGGAVEEKVEEVKETKPAEKKSKAKSKPVEEAKASKGKTEKETKAAKTKDTKAKKAKASK</sequence>
<feature type="compositionally biased region" description="Acidic residues" evidence="6">
    <location>
        <begin position="99"/>
        <end position="131"/>
    </location>
</feature>
<keyword evidence="9" id="KW-1185">Reference proteome</keyword>
<keyword evidence="3" id="KW-0539">Nucleus</keyword>